<feature type="non-terminal residue" evidence="2">
    <location>
        <position position="1"/>
    </location>
</feature>
<gene>
    <name evidence="2" type="ORF">RDB_LOCUS97781</name>
</gene>
<name>A0A8H3BS14_9AGAM</name>
<feature type="region of interest" description="Disordered" evidence="1">
    <location>
        <begin position="1"/>
        <end position="42"/>
    </location>
</feature>
<evidence type="ECO:0000313" key="3">
    <source>
        <dbReference type="Proteomes" id="UP000663843"/>
    </source>
</evidence>
<comment type="caution">
    <text evidence="2">The sequence shown here is derived from an EMBL/GenBank/DDBJ whole genome shotgun (WGS) entry which is preliminary data.</text>
</comment>
<evidence type="ECO:0000313" key="2">
    <source>
        <dbReference type="EMBL" id="CAE6462332.1"/>
    </source>
</evidence>
<protein>
    <submittedName>
        <fullName evidence="2">Uncharacterized protein</fullName>
    </submittedName>
</protein>
<organism evidence="2 3">
    <name type="scientific">Rhizoctonia solani</name>
    <dbReference type="NCBI Taxonomy" id="456999"/>
    <lineage>
        <taxon>Eukaryota</taxon>
        <taxon>Fungi</taxon>
        <taxon>Dikarya</taxon>
        <taxon>Basidiomycota</taxon>
        <taxon>Agaricomycotina</taxon>
        <taxon>Agaricomycetes</taxon>
        <taxon>Cantharellales</taxon>
        <taxon>Ceratobasidiaceae</taxon>
        <taxon>Rhizoctonia</taxon>
    </lineage>
</organism>
<dbReference type="EMBL" id="CAJMWT010003065">
    <property type="protein sequence ID" value="CAE6462332.1"/>
    <property type="molecule type" value="Genomic_DNA"/>
</dbReference>
<sequence>ILKTDSSQHSKHSKRAQATGAPALPHQCYERGPDMPDRKKSKLGRHIDSRVYRTTYCRQQIRGSATLVQEWPTRCELPASATQPRCGRHITRVRSRARRLLLTTCPLDHVVPLRTNLISPECGLGSTIEPIPNKPRMSKWDPGTEHTVRGLTDLATILQDRPLAPCLESPSSAYYMDLIELPMPFQSHTKLLGRDCGSDLRIEGIPTVGAR</sequence>
<accession>A0A8H3BS14</accession>
<reference evidence="2" key="1">
    <citation type="submission" date="2021-01" db="EMBL/GenBank/DDBJ databases">
        <authorList>
            <person name="Kaushik A."/>
        </authorList>
    </citation>
    <scope>NUCLEOTIDE SEQUENCE</scope>
    <source>
        <strain evidence="2">AG2-2IIIB</strain>
    </source>
</reference>
<dbReference type="AlphaFoldDB" id="A0A8H3BS14"/>
<feature type="compositionally biased region" description="Basic and acidic residues" evidence="1">
    <location>
        <begin position="28"/>
        <end position="38"/>
    </location>
</feature>
<dbReference type="Proteomes" id="UP000663843">
    <property type="component" value="Unassembled WGS sequence"/>
</dbReference>
<proteinExistence type="predicted"/>
<evidence type="ECO:0000256" key="1">
    <source>
        <dbReference type="SAM" id="MobiDB-lite"/>
    </source>
</evidence>